<dbReference type="PANTHER" id="PTHR34136">
    <property type="match status" value="1"/>
</dbReference>
<dbReference type="CDD" id="cd06533">
    <property type="entry name" value="Glyco_transf_WecG_TagA"/>
    <property type="match status" value="1"/>
</dbReference>
<sequence>MIDKGKVSVLGVQVDAVDYEAAVARIIAAASDGRPYAVSALAVHGVMTGVDDGEHLARLNQFDLITPDGQPVRWAMNWLHGTELTDRVYGPKLTLEVCRAAAEHGLPVYFYGSTQETLDHLAEQLPTLAPGITIAGMRPSKFATSTEDELDVITDEIKATGAKICMVGLGCPRQEVFAFENAKRLSMPTLAVGAAFDFHAGLAKEPPAWVQRAGLQWAQRLLANPKRLWRRYLILNPRYSVAVLRQKLGRYTPTDESRPSHIGYS</sequence>
<dbReference type="OrthoDB" id="9771846at2"/>
<dbReference type="Proteomes" id="UP000011863">
    <property type="component" value="Chromosome"/>
</dbReference>
<dbReference type="PANTHER" id="PTHR34136:SF1">
    <property type="entry name" value="UDP-N-ACETYL-D-MANNOSAMINURONIC ACID TRANSFERASE"/>
    <property type="match status" value="1"/>
</dbReference>
<keyword evidence="4" id="KW-1185">Reference proteome</keyword>
<keyword evidence="1 3" id="KW-0328">Glycosyltransferase</keyword>
<reference evidence="3 4" key="1">
    <citation type="journal article" date="2013" name="Int. J. Syst. Evol. Microbiol.">
        <title>Ilumatobacter nonamiense sp. nov. and Ilumatobacter coccineum sp. nov., isolated from seashore sand.</title>
        <authorList>
            <person name="Matsumoto A."/>
            <person name="Kasai H."/>
            <person name="Matsuo Y."/>
            <person name="Shizuri Y."/>
            <person name="Ichikawa N."/>
            <person name="Fujita N."/>
            <person name="Omura S."/>
            <person name="Takahashi Y."/>
        </authorList>
    </citation>
    <scope>NUCLEOTIDE SEQUENCE [LARGE SCALE GENOMIC DNA]</scope>
    <source>
        <strain evidence="4">NBRC 103263 / KCTC 29153 / YM16-304</strain>
    </source>
</reference>
<proteinExistence type="predicted"/>
<dbReference type="InterPro" id="IPR004629">
    <property type="entry name" value="WecG_TagA_CpsF"/>
</dbReference>
<dbReference type="AlphaFoldDB" id="A0A6C7E7S3"/>
<dbReference type="Pfam" id="PF03808">
    <property type="entry name" value="Glyco_tran_WecG"/>
    <property type="match status" value="1"/>
</dbReference>
<evidence type="ECO:0000256" key="2">
    <source>
        <dbReference type="ARBA" id="ARBA00022679"/>
    </source>
</evidence>
<name>A0A6C7E7S3_ILUCY</name>
<evidence type="ECO:0000256" key="1">
    <source>
        <dbReference type="ARBA" id="ARBA00022676"/>
    </source>
</evidence>
<gene>
    <name evidence="3" type="ORF">YM304_22170</name>
</gene>
<evidence type="ECO:0000313" key="3">
    <source>
        <dbReference type="EMBL" id="BAN02531.1"/>
    </source>
</evidence>
<dbReference type="KEGG" id="aym:YM304_22170"/>
<dbReference type="GO" id="GO:0016758">
    <property type="term" value="F:hexosyltransferase activity"/>
    <property type="evidence" value="ECO:0007669"/>
    <property type="project" value="TreeGrafter"/>
</dbReference>
<evidence type="ECO:0000313" key="4">
    <source>
        <dbReference type="Proteomes" id="UP000011863"/>
    </source>
</evidence>
<keyword evidence="2 3" id="KW-0808">Transferase</keyword>
<dbReference type="NCBIfam" id="TIGR00696">
    <property type="entry name" value="wecG_tagA_cpsF"/>
    <property type="match status" value="1"/>
</dbReference>
<dbReference type="EC" id="2.4.-.-" evidence="3"/>
<dbReference type="EMBL" id="AP012057">
    <property type="protein sequence ID" value="BAN02531.1"/>
    <property type="molecule type" value="Genomic_DNA"/>
</dbReference>
<accession>A0A6C7E7S3</accession>
<dbReference type="RefSeq" id="WP_015441778.1">
    <property type="nucleotide sequence ID" value="NC_020520.1"/>
</dbReference>
<protein>
    <submittedName>
        <fullName evidence="3">Putative glycosyltransferase</fullName>
        <ecNumber evidence="3">2.4.-.-</ecNumber>
    </submittedName>
</protein>
<organism evidence="3 4">
    <name type="scientific">Ilumatobacter coccineus (strain NBRC 103263 / KCTC 29153 / YM16-304)</name>
    <dbReference type="NCBI Taxonomy" id="1313172"/>
    <lineage>
        <taxon>Bacteria</taxon>
        <taxon>Bacillati</taxon>
        <taxon>Actinomycetota</taxon>
        <taxon>Acidimicrobiia</taxon>
        <taxon>Acidimicrobiales</taxon>
        <taxon>Ilumatobacteraceae</taxon>
        <taxon>Ilumatobacter</taxon>
    </lineage>
</organism>